<feature type="domain" description="NADH:quinone oxidoreductase/Mrp antiporter transmembrane" evidence="8">
    <location>
        <begin position="289"/>
        <end position="335"/>
    </location>
</feature>
<evidence type="ECO:0000256" key="6">
    <source>
        <dbReference type="ARBA" id="ARBA00023136"/>
    </source>
</evidence>
<proteinExistence type="predicted"/>
<dbReference type="InterPro" id="IPR001750">
    <property type="entry name" value="ND/Mrp_TM"/>
</dbReference>
<feature type="transmembrane region" description="Helical" evidence="7">
    <location>
        <begin position="57"/>
        <end position="82"/>
    </location>
</feature>
<evidence type="ECO:0000256" key="4">
    <source>
        <dbReference type="ARBA" id="ARBA00022989"/>
    </source>
</evidence>
<keyword evidence="3" id="KW-1278">Translocase</keyword>
<feature type="transmembrane region" description="Helical" evidence="7">
    <location>
        <begin position="320"/>
        <end position="340"/>
    </location>
</feature>
<comment type="subcellular location">
    <subcellularLocation>
        <location evidence="1">Membrane</location>
        <topology evidence="1">Multi-pass membrane protein</topology>
    </subcellularLocation>
</comment>
<organism evidence="9">
    <name type="scientific">Gonium pectorale</name>
    <name type="common">Green alga</name>
    <dbReference type="NCBI Taxonomy" id="33097"/>
    <lineage>
        <taxon>Eukaryota</taxon>
        <taxon>Viridiplantae</taxon>
        <taxon>Chlorophyta</taxon>
        <taxon>core chlorophytes</taxon>
        <taxon>Chlorophyceae</taxon>
        <taxon>CS clade</taxon>
        <taxon>Chlamydomonadales</taxon>
        <taxon>Volvocaceae</taxon>
        <taxon>Gonium</taxon>
    </lineage>
</organism>
<dbReference type="AlphaFoldDB" id="M1VHC5"/>
<dbReference type="EMBL" id="AP012493">
    <property type="protein sequence ID" value="BAM85929.1"/>
    <property type="molecule type" value="Genomic_DNA"/>
</dbReference>
<accession>M1VHC5</accession>
<keyword evidence="2 7" id="KW-0812">Transmembrane</keyword>
<dbReference type="RefSeq" id="YP_007507242.1">
    <property type="nucleotide sequence ID" value="NC_020437.1"/>
</dbReference>
<keyword evidence="6 7" id="KW-0472">Membrane</keyword>
<keyword evidence="5" id="KW-0520">NAD</keyword>
<feature type="transmembrane region" description="Helical" evidence="7">
    <location>
        <begin position="94"/>
        <end position="115"/>
    </location>
</feature>
<evidence type="ECO:0000256" key="3">
    <source>
        <dbReference type="ARBA" id="ARBA00022967"/>
    </source>
</evidence>
<evidence type="ECO:0000256" key="2">
    <source>
        <dbReference type="ARBA" id="ARBA00022692"/>
    </source>
</evidence>
<feature type="transmembrane region" description="Helical" evidence="7">
    <location>
        <begin position="127"/>
        <end position="150"/>
    </location>
</feature>
<reference evidence="9" key="1">
    <citation type="journal article" date="2013" name="PLoS ONE">
        <title>Mitochondrial and Plastid Genomes of the Colonial Green Alga Gonium pectorale Give Insights into the Origins of Organelle DNA Architecture within the Volvocales.</title>
        <authorList>
            <person name="Hamaji T."/>
            <person name="Smith D.R."/>
            <person name="Noguchi H."/>
            <person name="Toyoda A."/>
            <person name="Suzuki M."/>
            <person name="Kawai-Toyooka H."/>
            <person name="Fujiyama A."/>
            <person name="Nishi I."/>
            <person name="Marriage T."/>
            <person name="Olson B.J.S.C."/>
            <person name="Nozaki H."/>
        </authorList>
    </citation>
    <scope>NUCLEOTIDE SEQUENCE</scope>
    <source>
        <strain evidence="9">K3-F3-4</strain>
    </source>
</reference>
<dbReference type="Pfam" id="PF00361">
    <property type="entry name" value="Proton_antipo_M"/>
    <property type="match status" value="2"/>
</dbReference>
<feature type="transmembrane region" description="Helical" evidence="7">
    <location>
        <begin position="32"/>
        <end position="50"/>
    </location>
</feature>
<gene>
    <name evidence="9" type="primary">nad2</name>
</gene>
<geneLocation type="mitochondrion" evidence="9"/>
<dbReference type="GO" id="GO:0016020">
    <property type="term" value="C:membrane"/>
    <property type="evidence" value="ECO:0007669"/>
    <property type="project" value="UniProtKB-SubCell"/>
</dbReference>
<evidence type="ECO:0000313" key="9">
    <source>
        <dbReference type="EMBL" id="BAM85929.1"/>
    </source>
</evidence>
<feature type="transmembrane region" description="Helical" evidence="7">
    <location>
        <begin position="162"/>
        <end position="181"/>
    </location>
</feature>
<feature type="transmembrane region" description="Helical" evidence="7">
    <location>
        <begin position="7"/>
        <end position="26"/>
    </location>
</feature>
<protein>
    <submittedName>
        <fullName evidence="9">NADH dehydrogenase subunit 2</fullName>
    </submittedName>
</protein>
<feature type="transmembrane region" description="Helical" evidence="7">
    <location>
        <begin position="217"/>
        <end position="236"/>
    </location>
</feature>
<keyword evidence="9" id="KW-0496">Mitochondrion</keyword>
<evidence type="ECO:0000256" key="1">
    <source>
        <dbReference type="ARBA" id="ARBA00004141"/>
    </source>
</evidence>
<evidence type="ECO:0000259" key="8">
    <source>
        <dbReference type="Pfam" id="PF00361"/>
    </source>
</evidence>
<feature type="transmembrane region" description="Helical" evidence="7">
    <location>
        <begin position="265"/>
        <end position="282"/>
    </location>
</feature>
<dbReference type="GeneID" id="14675829"/>
<keyword evidence="4 7" id="KW-1133">Transmembrane helix</keyword>
<feature type="domain" description="NADH:quinone oxidoreductase/Mrp antiporter transmembrane" evidence="8">
    <location>
        <begin position="90"/>
        <end position="282"/>
    </location>
</feature>
<sequence>MFWNSIVELDLCIGLLLLILFGLLSLRNGHVSLGHIRFICQCWLILITPLEVQDYALCLLTVILLQSFHSFEAMLFLLFGYVGQLYMMHSVNLVSFYVCLEAQTLCVVVLCGLLARGASTSFSVEAALKFLLLSAMVSGMALFWFSAMYQRTGSLDMVGQETFWILLVMLFKLGVAPMHMWSVDLYGSIPKSLLLYLSTAPKLSLFTFWASSWHHDFSVGVFILFSMLIGSIGAYGQPALRGLFAYSTINEIGLMLLAVETAGFHTLYQHLGIYIITQLLLWNLTDKRLFALCAVSLAGLPPFAGFFGKAWIFWHAMSVQAFSLLAAALFCTVLSLVYYLRVIRLFWMVGGTGTTNHAAMIAMQQSWTAPVHTAPSFAGAPQQTTLTSACAVALAFAPIMIIKPFVI</sequence>
<evidence type="ECO:0000256" key="7">
    <source>
        <dbReference type="SAM" id="Phobius"/>
    </source>
</evidence>
<feature type="transmembrane region" description="Helical" evidence="7">
    <location>
        <begin position="289"/>
        <end position="314"/>
    </location>
</feature>
<name>M1VHC5_GONPE</name>
<dbReference type="PANTHER" id="PTHR22773">
    <property type="entry name" value="NADH DEHYDROGENASE"/>
    <property type="match status" value="1"/>
</dbReference>
<evidence type="ECO:0000256" key="5">
    <source>
        <dbReference type="ARBA" id="ARBA00023027"/>
    </source>
</evidence>
<feature type="transmembrane region" description="Helical" evidence="7">
    <location>
        <begin position="193"/>
        <end position="211"/>
    </location>
</feature>